<dbReference type="InterPro" id="IPR041457">
    <property type="entry name" value="CxC2_KDZ-assoc"/>
</dbReference>
<dbReference type="AlphaFoldDB" id="A0AAD6S2K5"/>
<dbReference type="Proteomes" id="UP001218188">
    <property type="component" value="Unassembled WGS sequence"/>
</dbReference>
<name>A0AAD6S2K5_9AGAR</name>
<proteinExistence type="predicted"/>
<dbReference type="Pfam" id="PF18803">
    <property type="entry name" value="CxC2"/>
    <property type="match status" value="1"/>
</dbReference>
<evidence type="ECO:0000313" key="3">
    <source>
        <dbReference type="EMBL" id="KAJ7019136.1"/>
    </source>
</evidence>
<evidence type="ECO:0000256" key="1">
    <source>
        <dbReference type="SAM" id="MobiDB-lite"/>
    </source>
</evidence>
<protein>
    <recommendedName>
        <fullName evidence="2">CxC2-like cysteine cluster KDZ transposase-associated domain-containing protein</fullName>
    </recommendedName>
</protein>
<dbReference type="InterPro" id="IPR040521">
    <property type="entry name" value="KDZ"/>
</dbReference>
<organism evidence="3 4">
    <name type="scientific">Mycena alexandri</name>
    <dbReference type="NCBI Taxonomy" id="1745969"/>
    <lineage>
        <taxon>Eukaryota</taxon>
        <taxon>Fungi</taxon>
        <taxon>Dikarya</taxon>
        <taxon>Basidiomycota</taxon>
        <taxon>Agaricomycotina</taxon>
        <taxon>Agaricomycetes</taxon>
        <taxon>Agaricomycetidae</taxon>
        <taxon>Agaricales</taxon>
        <taxon>Marasmiineae</taxon>
        <taxon>Mycenaceae</taxon>
        <taxon>Mycena</taxon>
    </lineage>
</organism>
<accession>A0AAD6S2K5</accession>
<feature type="region of interest" description="Disordered" evidence="1">
    <location>
        <begin position="90"/>
        <end position="110"/>
    </location>
</feature>
<dbReference type="EMBL" id="JARJCM010000306">
    <property type="protein sequence ID" value="KAJ7019136.1"/>
    <property type="molecule type" value="Genomic_DNA"/>
</dbReference>
<dbReference type="Pfam" id="PF18758">
    <property type="entry name" value="KDZ"/>
    <property type="match status" value="1"/>
</dbReference>
<comment type="caution">
    <text evidence="3">The sequence shown here is derived from an EMBL/GenBank/DDBJ whole genome shotgun (WGS) entry which is preliminary data.</text>
</comment>
<keyword evidence="4" id="KW-1185">Reference proteome</keyword>
<feature type="domain" description="CxC2-like cysteine cluster KDZ transposase-associated" evidence="2">
    <location>
        <begin position="195"/>
        <end position="238"/>
    </location>
</feature>
<dbReference type="CDD" id="cd19757">
    <property type="entry name" value="Bbox1"/>
    <property type="match status" value="1"/>
</dbReference>
<evidence type="ECO:0000313" key="4">
    <source>
        <dbReference type="Proteomes" id="UP001218188"/>
    </source>
</evidence>
<reference evidence="3" key="1">
    <citation type="submission" date="2023-03" db="EMBL/GenBank/DDBJ databases">
        <title>Massive genome expansion in bonnet fungi (Mycena s.s.) driven by repeated elements and novel gene families across ecological guilds.</title>
        <authorList>
            <consortium name="Lawrence Berkeley National Laboratory"/>
            <person name="Harder C.B."/>
            <person name="Miyauchi S."/>
            <person name="Viragh M."/>
            <person name="Kuo A."/>
            <person name="Thoen E."/>
            <person name="Andreopoulos B."/>
            <person name="Lu D."/>
            <person name="Skrede I."/>
            <person name="Drula E."/>
            <person name="Henrissat B."/>
            <person name="Morin E."/>
            <person name="Kohler A."/>
            <person name="Barry K."/>
            <person name="LaButti K."/>
            <person name="Morin E."/>
            <person name="Salamov A."/>
            <person name="Lipzen A."/>
            <person name="Mereny Z."/>
            <person name="Hegedus B."/>
            <person name="Baldrian P."/>
            <person name="Stursova M."/>
            <person name="Weitz H."/>
            <person name="Taylor A."/>
            <person name="Grigoriev I.V."/>
            <person name="Nagy L.G."/>
            <person name="Martin F."/>
            <person name="Kauserud H."/>
        </authorList>
    </citation>
    <scope>NUCLEOTIDE SEQUENCE</scope>
    <source>
        <strain evidence="3">CBHHK200</strain>
    </source>
</reference>
<gene>
    <name evidence="3" type="ORF">C8F04DRAFT_1404486</name>
</gene>
<sequence length="525" mass="59329">MYPLPWSEYLASTSTLQTVLTVPTAIERTSADGRRTYTETLAVEPPSPFKRARVEFAEDPMDCCDDPPLPTNFDRFDAELDSERYDMDLGGVYDRPPSPPTRPKAASKLRPSDQVMHEWRGLRDEYLRLLLRLEGAGDADLAPCPCCKTATATIRCKQCFGGEMYCKACTVEMHAKHPLHVIDEWNGDMFHRISLQALGLRVQLCHDDCVAPVAVDNFVLLDVGYIHELSVDFCQNNHVRLLHATARSTCGTGRKLPNRYPEFLRMVRQWRHLQMLKRSGRGHDPSGVNGTKPGSLAIECPACPRPGVNLPEDWENASAEDRFFELRDPGLGTGWAYFVEQEPYRKYLLTRTNETEMSTCSGLAALDYANTKFSRGYSTTGVGMGVCARHEFVQPTGVGDLQKGERYSNMDWIFSTIMRWKDERLEKVISYDIICQWFLKLFERLLKLPGIVRFVIVAKLFRFVIPKMHIHSHTLACQLIFSLNSWALGRRTARGLSARGLISGASRQVRAKWALGPAATRSTPT</sequence>
<evidence type="ECO:0000259" key="2">
    <source>
        <dbReference type="Pfam" id="PF18803"/>
    </source>
</evidence>